<accession>A0A4U5N447</accession>
<proteinExistence type="predicted"/>
<evidence type="ECO:0000259" key="2">
    <source>
        <dbReference type="PROSITE" id="PS50006"/>
    </source>
</evidence>
<name>A0A4U5N447_STECR</name>
<keyword evidence="4" id="KW-1185">Reference proteome</keyword>
<dbReference type="Proteomes" id="UP000298663">
    <property type="component" value="Unassembled WGS sequence"/>
</dbReference>
<reference evidence="3 4" key="1">
    <citation type="journal article" date="2015" name="Genome Biol.">
        <title>Comparative genomics of Steinernema reveals deeply conserved gene regulatory networks.</title>
        <authorList>
            <person name="Dillman A.R."/>
            <person name="Macchietto M."/>
            <person name="Porter C.F."/>
            <person name="Rogers A."/>
            <person name="Williams B."/>
            <person name="Antoshechkin I."/>
            <person name="Lee M.M."/>
            <person name="Goodwin Z."/>
            <person name="Lu X."/>
            <person name="Lewis E.E."/>
            <person name="Goodrich-Blair H."/>
            <person name="Stock S.P."/>
            <person name="Adams B.J."/>
            <person name="Sternberg P.W."/>
            <person name="Mortazavi A."/>
        </authorList>
    </citation>
    <scope>NUCLEOTIDE SEQUENCE [LARGE SCALE GENOMIC DNA]</scope>
    <source>
        <strain evidence="3 4">ALL</strain>
    </source>
</reference>
<feature type="region of interest" description="Disordered" evidence="1">
    <location>
        <begin position="309"/>
        <end position="334"/>
    </location>
</feature>
<dbReference type="PROSITE" id="PS50006">
    <property type="entry name" value="FHA_DOMAIN"/>
    <property type="match status" value="1"/>
</dbReference>
<sequence>MSRRFQNPMVSFVSPPLCQGATNESSLFKTVVAVLRSYPTTKTVHKRFSSGSCWTRNEKAAGKVWLKNKAQHRKQKMTPRERKLWKAEQLNRAILAGRATASCDAAWLNFFEMMDAELLVEYHELIRMEVTDPGVKSLIEDFNYRLRQLLDRKAEFFNRLRNPSPVKRLRIRPSIAVRDNPPKQVASGGPGVVPQASSRRPGNDPSTVQGVVRQASSGRPGNDPSTVQGVVRQASSGRPGNDPSTVQGVVRQAPRSHYPYAVPQMFTNGSSPNWMFPPQPYNVRVFVHRHPPFISVHPYRSCPHDLKLPESRKRHAEPEAPANKVAKVEAHDPN</sequence>
<organism evidence="3 4">
    <name type="scientific">Steinernema carpocapsae</name>
    <name type="common">Entomopathogenic nematode</name>
    <dbReference type="NCBI Taxonomy" id="34508"/>
    <lineage>
        <taxon>Eukaryota</taxon>
        <taxon>Metazoa</taxon>
        <taxon>Ecdysozoa</taxon>
        <taxon>Nematoda</taxon>
        <taxon>Chromadorea</taxon>
        <taxon>Rhabditida</taxon>
        <taxon>Tylenchina</taxon>
        <taxon>Panagrolaimomorpha</taxon>
        <taxon>Strongyloidoidea</taxon>
        <taxon>Steinernematidae</taxon>
        <taxon>Steinernema</taxon>
    </lineage>
</organism>
<feature type="region of interest" description="Disordered" evidence="1">
    <location>
        <begin position="171"/>
        <end position="246"/>
    </location>
</feature>
<comment type="caution">
    <text evidence="3">The sequence shown here is derived from an EMBL/GenBank/DDBJ whole genome shotgun (WGS) entry which is preliminary data.</text>
</comment>
<dbReference type="AlphaFoldDB" id="A0A4U5N447"/>
<evidence type="ECO:0000256" key="1">
    <source>
        <dbReference type="SAM" id="MobiDB-lite"/>
    </source>
</evidence>
<evidence type="ECO:0000313" key="3">
    <source>
        <dbReference type="EMBL" id="TKR76942.1"/>
    </source>
</evidence>
<gene>
    <name evidence="3" type="ORF">L596_018002</name>
</gene>
<reference evidence="3 4" key="2">
    <citation type="journal article" date="2019" name="G3 (Bethesda)">
        <title>Hybrid Assembly of the Genome of the Entomopathogenic Nematode Steinernema carpocapsae Identifies the X-Chromosome.</title>
        <authorList>
            <person name="Serra L."/>
            <person name="Macchietto M."/>
            <person name="Macias-Munoz A."/>
            <person name="McGill C.J."/>
            <person name="Rodriguez I.M."/>
            <person name="Rodriguez B."/>
            <person name="Murad R."/>
            <person name="Mortazavi A."/>
        </authorList>
    </citation>
    <scope>NUCLEOTIDE SEQUENCE [LARGE SCALE GENOMIC DNA]</scope>
    <source>
        <strain evidence="3 4">ALL</strain>
    </source>
</reference>
<dbReference type="InterPro" id="IPR000253">
    <property type="entry name" value="FHA_dom"/>
</dbReference>
<evidence type="ECO:0000313" key="4">
    <source>
        <dbReference type="Proteomes" id="UP000298663"/>
    </source>
</evidence>
<feature type="compositionally biased region" description="Polar residues" evidence="1">
    <location>
        <begin position="195"/>
        <end position="246"/>
    </location>
</feature>
<dbReference type="EMBL" id="AZBU02000005">
    <property type="protein sequence ID" value="TKR76942.1"/>
    <property type="molecule type" value="Genomic_DNA"/>
</dbReference>
<protein>
    <recommendedName>
        <fullName evidence="2">FHA domain-containing protein</fullName>
    </recommendedName>
</protein>
<feature type="domain" description="FHA" evidence="2">
    <location>
        <begin position="94"/>
        <end position="162"/>
    </location>
</feature>